<comment type="caution">
    <text evidence="2">The sequence shown here is derived from an EMBL/GenBank/DDBJ whole genome shotgun (WGS) entry which is preliminary data.</text>
</comment>
<dbReference type="AlphaFoldDB" id="A0A8J7FMX4"/>
<organism evidence="2 3">
    <name type="scientific">Chitinilyticum piscinae</name>
    <dbReference type="NCBI Taxonomy" id="2866724"/>
    <lineage>
        <taxon>Bacteria</taxon>
        <taxon>Pseudomonadati</taxon>
        <taxon>Pseudomonadota</taxon>
        <taxon>Betaproteobacteria</taxon>
        <taxon>Neisseriales</taxon>
        <taxon>Chitinibacteraceae</taxon>
        <taxon>Chitinilyticum</taxon>
    </lineage>
</organism>
<sequence>MFRKCLIACLTLLSLSLASVAEARNDNHGRWDNLGSKSVRLIGDRDSIHVNRGPYTKLRFSVHERAVEFQRVFVEFSNGDRIEVPVRDRIHAGGQTRAIDLPGHARHIKKIVFWYKTAPGSLERAKVSVWGRR</sequence>
<reference evidence="2 3" key="1">
    <citation type="submission" date="2020-10" db="EMBL/GenBank/DDBJ databases">
        <title>The genome sequence of Chitinilyticum litopenaei 4Y14.</title>
        <authorList>
            <person name="Liu Y."/>
        </authorList>
    </citation>
    <scope>NUCLEOTIDE SEQUENCE [LARGE SCALE GENOMIC DNA]</scope>
    <source>
        <strain evidence="2 3">4Y14</strain>
    </source>
</reference>
<keyword evidence="1" id="KW-0732">Signal</keyword>
<accession>A0A8J7FMX4</accession>
<feature type="signal peptide" evidence="1">
    <location>
        <begin position="1"/>
        <end position="23"/>
    </location>
</feature>
<feature type="chain" id="PRO_5035229835" description="DUF2541 family protein" evidence="1">
    <location>
        <begin position="24"/>
        <end position="133"/>
    </location>
</feature>
<dbReference type="RefSeq" id="WP_194116062.1">
    <property type="nucleotide sequence ID" value="NZ_JADFUA010000004.1"/>
</dbReference>
<gene>
    <name evidence="2" type="ORF">INR99_09265</name>
</gene>
<keyword evidence="3" id="KW-1185">Reference proteome</keyword>
<evidence type="ECO:0000313" key="3">
    <source>
        <dbReference type="Proteomes" id="UP000604481"/>
    </source>
</evidence>
<evidence type="ECO:0000313" key="2">
    <source>
        <dbReference type="EMBL" id="MBE9609541.1"/>
    </source>
</evidence>
<evidence type="ECO:0000256" key="1">
    <source>
        <dbReference type="SAM" id="SignalP"/>
    </source>
</evidence>
<evidence type="ECO:0008006" key="4">
    <source>
        <dbReference type="Google" id="ProtNLM"/>
    </source>
</evidence>
<dbReference type="Proteomes" id="UP000604481">
    <property type="component" value="Unassembled WGS sequence"/>
</dbReference>
<dbReference type="EMBL" id="JADFUA010000004">
    <property type="protein sequence ID" value="MBE9609541.1"/>
    <property type="molecule type" value="Genomic_DNA"/>
</dbReference>
<protein>
    <recommendedName>
        <fullName evidence="4">DUF2541 family protein</fullName>
    </recommendedName>
</protein>
<name>A0A8J7FMX4_9NEIS</name>
<proteinExistence type="predicted"/>